<evidence type="ECO:0000313" key="1">
    <source>
        <dbReference type="EMBL" id="SFG14132.1"/>
    </source>
</evidence>
<accession>A0A1I2PDA6</accession>
<protein>
    <recommendedName>
        <fullName evidence="3">Phage baseplate protein</fullName>
    </recommendedName>
</protein>
<dbReference type="InterPro" id="IPR024364">
    <property type="entry name" value="Baseplate_phage_T4-like"/>
</dbReference>
<keyword evidence="2" id="KW-1185">Reference proteome</keyword>
<dbReference type="Proteomes" id="UP000198623">
    <property type="component" value="Unassembled WGS sequence"/>
</dbReference>
<evidence type="ECO:0000313" key="2">
    <source>
        <dbReference type="Proteomes" id="UP000198623"/>
    </source>
</evidence>
<dbReference type="OrthoDB" id="283948at2"/>
<evidence type="ECO:0008006" key="3">
    <source>
        <dbReference type="Google" id="ProtNLM"/>
    </source>
</evidence>
<reference evidence="2" key="1">
    <citation type="submission" date="2016-10" db="EMBL/GenBank/DDBJ databases">
        <authorList>
            <person name="Varghese N."/>
            <person name="Submissions S."/>
        </authorList>
    </citation>
    <scope>NUCLEOTIDE SEQUENCE [LARGE SCALE GENOMIC DNA]</scope>
    <source>
        <strain evidence="2">CGMCC 1.10971</strain>
    </source>
</reference>
<sequence length="259" mass="29451">MKVLSADELLTVWEQGLNQPLLRRALILLAAAFPEIPPDNLAQMSIGQRDGLLMQLRECLFGQALLNTAVCPECAERLEWQNLLSDFLLSPDQTKAPLHKAQLHEFDLDTGGYQLLFRLPNSLDIAAVINSHHLQEQQLHQLQPQQRQLLSRCLLKIEQEGNGCDFEELPDAVLQTLSARLEALDPQADIRLNLTCPECAHEWTVLFDIASFLWTEVNDWSERMLQTVYQLAAAYGWSEQEILRLSPVRRQLYLGLMGA</sequence>
<dbReference type="STRING" id="1045558.SAMN05216175_103401"/>
<dbReference type="EMBL" id="FOOU01000003">
    <property type="protein sequence ID" value="SFG14132.1"/>
    <property type="molecule type" value="Genomic_DNA"/>
</dbReference>
<gene>
    <name evidence="1" type="ORF">SAMN05216175_103401</name>
</gene>
<proteinExistence type="predicted"/>
<dbReference type="RefSeq" id="WP_090726097.1">
    <property type="nucleotide sequence ID" value="NZ_FOOU01000003.1"/>
</dbReference>
<organism evidence="1 2">
    <name type="scientific">Neptunomonas qingdaonensis</name>
    <dbReference type="NCBI Taxonomy" id="1045558"/>
    <lineage>
        <taxon>Bacteria</taxon>
        <taxon>Pseudomonadati</taxon>
        <taxon>Pseudomonadota</taxon>
        <taxon>Gammaproteobacteria</taxon>
        <taxon>Oceanospirillales</taxon>
        <taxon>Oceanospirillaceae</taxon>
        <taxon>Neptunomonas</taxon>
    </lineage>
</organism>
<dbReference type="Pfam" id="PF12322">
    <property type="entry name" value="T4_baseplate"/>
    <property type="match status" value="1"/>
</dbReference>
<name>A0A1I2PDA6_9GAMM</name>
<dbReference type="AlphaFoldDB" id="A0A1I2PDA6"/>